<evidence type="ECO:0000256" key="1">
    <source>
        <dbReference type="SAM" id="MobiDB-lite"/>
    </source>
</evidence>
<accession>A0A2X0M186</accession>
<dbReference type="Pfam" id="PF14214">
    <property type="entry name" value="Helitron_like_N"/>
    <property type="match status" value="1"/>
</dbReference>
<dbReference type="AlphaFoldDB" id="A0A2X0M186"/>
<gene>
    <name evidence="3" type="primary">BQ5605_C003g02318</name>
    <name evidence="3" type="ORF">BQ5605_C003G02318</name>
</gene>
<dbReference type="Proteomes" id="UP000249464">
    <property type="component" value="Unassembled WGS sequence"/>
</dbReference>
<feature type="domain" description="Helitron helicase-like" evidence="2">
    <location>
        <begin position="69"/>
        <end position="120"/>
    </location>
</feature>
<sequence>MGQAKGVEVDQSESRVHNHPRTSTNAPTTSQSRIAQHFFLEKSAPSHGPWHHRRCQQRLVPGLNWAFGTLGSTFKNSPSEITQLYQDAMACTVQYGKPLLFFTATCNPDWPEIKAARGPNAKTCNRLELKCTSV</sequence>
<name>A0A2X0M186_9BASI</name>
<dbReference type="InterPro" id="IPR025476">
    <property type="entry name" value="Helitron_helicase-like"/>
</dbReference>
<feature type="region of interest" description="Disordered" evidence="1">
    <location>
        <begin position="1"/>
        <end position="32"/>
    </location>
</feature>
<evidence type="ECO:0000313" key="4">
    <source>
        <dbReference type="Proteomes" id="UP000249464"/>
    </source>
</evidence>
<dbReference type="EMBL" id="FQNC01000042">
    <property type="protein sequence ID" value="SGY40067.1"/>
    <property type="molecule type" value="Genomic_DNA"/>
</dbReference>
<feature type="compositionally biased region" description="Polar residues" evidence="1">
    <location>
        <begin position="21"/>
        <end position="32"/>
    </location>
</feature>
<organism evidence="3 4">
    <name type="scientific">Microbotryum silenes-dioicae</name>
    <dbReference type="NCBI Taxonomy" id="796604"/>
    <lineage>
        <taxon>Eukaryota</taxon>
        <taxon>Fungi</taxon>
        <taxon>Dikarya</taxon>
        <taxon>Basidiomycota</taxon>
        <taxon>Pucciniomycotina</taxon>
        <taxon>Microbotryomycetes</taxon>
        <taxon>Microbotryales</taxon>
        <taxon>Microbotryaceae</taxon>
        <taxon>Microbotryum</taxon>
    </lineage>
</organism>
<proteinExistence type="predicted"/>
<evidence type="ECO:0000259" key="2">
    <source>
        <dbReference type="Pfam" id="PF14214"/>
    </source>
</evidence>
<keyword evidence="4" id="KW-1185">Reference proteome</keyword>
<protein>
    <submittedName>
        <fullName evidence="3">BQ5605_C003g02318 protein</fullName>
    </submittedName>
</protein>
<reference evidence="3 4" key="1">
    <citation type="submission" date="2016-11" db="EMBL/GenBank/DDBJ databases">
        <authorList>
            <person name="Jaros S."/>
            <person name="Januszkiewicz K."/>
            <person name="Wedrychowicz H."/>
        </authorList>
    </citation>
    <scope>NUCLEOTIDE SEQUENCE [LARGE SCALE GENOMIC DNA]</scope>
</reference>
<evidence type="ECO:0000313" key="3">
    <source>
        <dbReference type="EMBL" id="SGY40067.1"/>
    </source>
</evidence>